<feature type="domain" description="Cation/H(+) antiporter C-terminal" evidence="7">
    <location>
        <begin position="562"/>
        <end position="699"/>
    </location>
</feature>
<keyword evidence="2" id="KW-0633">Potassium transport</keyword>
<dbReference type="GO" id="GO:0012505">
    <property type="term" value="C:endomembrane system"/>
    <property type="evidence" value="ECO:0007669"/>
    <property type="project" value="TreeGrafter"/>
</dbReference>
<dbReference type="GO" id="GO:0006885">
    <property type="term" value="P:regulation of pH"/>
    <property type="evidence" value="ECO:0007669"/>
    <property type="project" value="TreeGrafter"/>
</dbReference>
<feature type="transmembrane region" description="Helical" evidence="5">
    <location>
        <begin position="84"/>
        <end position="104"/>
    </location>
</feature>
<keyword evidence="5" id="KW-0812">Transmembrane</keyword>
<dbReference type="GO" id="GO:0098662">
    <property type="term" value="P:inorganic cation transmembrane transport"/>
    <property type="evidence" value="ECO:0007669"/>
    <property type="project" value="TreeGrafter"/>
</dbReference>
<accession>A0AA41W3I6</accession>
<keyword evidence="3" id="KW-0630">Potassium</keyword>
<dbReference type="PANTHER" id="PTHR32468">
    <property type="entry name" value="CATION/H + ANTIPORTER"/>
    <property type="match status" value="1"/>
</dbReference>
<dbReference type="GO" id="GO:0016020">
    <property type="term" value="C:membrane"/>
    <property type="evidence" value="ECO:0007669"/>
    <property type="project" value="UniProtKB-SubCell"/>
</dbReference>
<evidence type="ECO:0000313" key="9">
    <source>
        <dbReference type="Proteomes" id="UP001177140"/>
    </source>
</evidence>
<evidence type="ECO:0000259" key="7">
    <source>
        <dbReference type="Pfam" id="PF23259"/>
    </source>
</evidence>
<dbReference type="GO" id="GO:0006813">
    <property type="term" value="P:potassium ion transport"/>
    <property type="evidence" value="ECO:0007669"/>
    <property type="project" value="UniProtKB-KW"/>
</dbReference>
<dbReference type="InterPro" id="IPR057290">
    <property type="entry name" value="CHX17_C"/>
</dbReference>
<feature type="transmembrane region" description="Helical" evidence="5">
    <location>
        <begin position="55"/>
        <end position="72"/>
    </location>
</feature>
<dbReference type="InterPro" id="IPR038770">
    <property type="entry name" value="Na+/solute_symporter_sf"/>
</dbReference>
<dbReference type="InterPro" id="IPR050794">
    <property type="entry name" value="CPA2_transporter"/>
</dbReference>
<dbReference type="Pfam" id="PF23259">
    <property type="entry name" value="CHX17_C"/>
    <property type="match status" value="1"/>
</dbReference>
<keyword evidence="4" id="KW-0406">Ion transport</keyword>
<feature type="transmembrane region" description="Helical" evidence="5">
    <location>
        <begin position="184"/>
        <end position="206"/>
    </location>
</feature>
<organism evidence="8 9">
    <name type="scientific">Papaver nudicaule</name>
    <name type="common">Iceland poppy</name>
    <dbReference type="NCBI Taxonomy" id="74823"/>
    <lineage>
        <taxon>Eukaryota</taxon>
        <taxon>Viridiplantae</taxon>
        <taxon>Streptophyta</taxon>
        <taxon>Embryophyta</taxon>
        <taxon>Tracheophyta</taxon>
        <taxon>Spermatophyta</taxon>
        <taxon>Magnoliopsida</taxon>
        <taxon>Ranunculales</taxon>
        <taxon>Papaveraceae</taxon>
        <taxon>Papaveroideae</taxon>
        <taxon>Papaver</taxon>
    </lineage>
</organism>
<evidence type="ECO:0000259" key="6">
    <source>
        <dbReference type="Pfam" id="PF23256"/>
    </source>
</evidence>
<dbReference type="Proteomes" id="UP001177140">
    <property type="component" value="Unassembled WGS sequence"/>
</dbReference>
<comment type="caution">
    <text evidence="8">The sequence shown here is derived from an EMBL/GenBank/DDBJ whole genome shotgun (WGS) entry which is preliminary data.</text>
</comment>
<feature type="transmembrane region" description="Helical" evidence="5">
    <location>
        <begin position="256"/>
        <end position="274"/>
    </location>
</feature>
<feature type="transmembrane region" description="Helical" evidence="5">
    <location>
        <begin position="116"/>
        <end position="139"/>
    </location>
</feature>
<dbReference type="Gene3D" id="1.20.1530.20">
    <property type="match status" value="1"/>
</dbReference>
<keyword evidence="5" id="KW-1133">Transmembrane helix</keyword>
<feature type="transmembrane region" description="Helical" evidence="5">
    <location>
        <begin position="151"/>
        <end position="172"/>
    </location>
</feature>
<evidence type="ECO:0000256" key="3">
    <source>
        <dbReference type="ARBA" id="ARBA00022958"/>
    </source>
</evidence>
<dbReference type="EMBL" id="JAJJMA010347246">
    <property type="protein sequence ID" value="MCL7052208.1"/>
    <property type="molecule type" value="Genomic_DNA"/>
</dbReference>
<feature type="transmembrane region" description="Helical" evidence="5">
    <location>
        <begin position="306"/>
        <end position="329"/>
    </location>
</feature>
<feature type="transmembrane region" description="Helical" evidence="5">
    <location>
        <begin position="218"/>
        <end position="235"/>
    </location>
</feature>
<dbReference type="InterPro" id="IPR057291">
    <property type="entry name" value="CHX17_2nd"/>
</dbReference>
<evidence type="ECO:0000256" key="5">
    <source>
        <dbReference type="SAM" id="Phobius"/>
    </source>
</evidence>
<proteinExistence type="predicted"/>
<keyword evidence="9" id="KW-1185">Reference proteome</keyword>
<keyword evidence="5" id="KW-0472">Membrane</keyword>
<name>A0AA41W3I6_PAPNU</name>
<dbReference type="Pfam" id="PF23256">
    <property type="entry name" value="CHX17_2nd"/>
    <property type="match status" value="1"/>
</dbReference>
<evidence type="ECO:0000256" key="1">
    <source>
        <dbReference type="ARBA" id="ARBA00022448"/>
    </source>
</evidence>
<evidence type="ECO:0008006" key="10">
    <source>
        <dbReference type="Google" id="ProtNLM"/>
    </source>
</evidence>
<keyword evidence="1" id="KW-0813">Transport</keyword>
<evidence type="ECO:0000256" key="4">
    <source>
        <dbReference type="ARBA" id="ARBA00023065"/>
    </source>
</evidence>
<dbReference type="PANTHER" id="PTHR32468:SF66">
    <property type="entry name" value="CATION_H+ EXCHANGER DOMAIN-CONTAINING PROTEIN"/>
    <property type="match status" value="1"/>
</dbReference>
<sequence length="700" mass="78098">MQEEKLEFNCQPIRGLFEHGSFPYLTVQIAFCILFYGTFNAFLSRFDQIKYVSSVLAGFVLGPGLLGGTSMFQELLSNSGGMALMEHIKGIGLVFFAFFVGVKTDMDMVTKASRSTIVIGFCAFVVPLLSNETVLIVLRKTFKLDQKMSDSLAIVLLIVSFSSFYDIACAIANLNLLNSEIGRLGLPISIITGLSSWSYGFANSLYTEATSLKPKKLLLAWMGKALTMIVILFVLRPVMWWMNRNTPEGKTLKEGYVSWILVSVLVTSFCAQAIGIDSMLGPLLIGLTVPVGSPIAAAVQKKLECFLSFFLLPTVYIIGGYRIIAFNIIWKNFVAMEIMILLAYSARLIGLQTYVVMVFTNLLFTMVVTPTVKYLYEPSRKYAGYKRQTILNSSGNSELRILACVYNQENVPSILNFLEATNPVTTNSFVCIYVLHLVELVGRATSLLIKHKEQKNTQACNRNSSDKIIYAFHQFGQYNQGFTIGQCYTAISPVSCMDNDISQIALDKRTTLVIIPFGELVEHPYHAVTRSVIRKAPCSMGILFDHKNNSSAVIDVSICCHNVAMVFIGGPDDREALAYSIRMADKSNINLSVFQFTHIKMNRKTKKDDELISHLWGKIMNTDNIMYKEEEVTDCGDTASRIKCLEDSYDFIIVGRRHDSNSPILIGLDEWCVFKELGLIGDLFASSNSQGNFSVLVMQH</sequence>
<dbReference type="AlphaFoldDB" id="A0AA41W3I6"/>
<protein>
    <recommendedName>
        <fullName evidence="10">Cation/H+ exchanger domain-containing protein</fullName>
    </recommendedName>
</protein>
<feature type="transmembrane region" description="Helical" evidence="5">
    <location>
        <begin position="349"/>
        <end position="376"/>
    </location>
</feature>
<feature type="transmembrane region" description="Helical" evidence="5">
    <location>
        <begin position="280"/>
        <end position="299"/>
    </location>
</feature>
<feature type="transmembrane region" description="Helical" evidence="5">
    <location>
        <begin position="22"/>
        <end position="43"/>
    </location>
</feature>
<feature type="domain" description="Cation/H(+) antiporter central" evidence="6">
    <location>
        <begin position="431"/>
        <end position="549"/>
    </location>
</feature>
<evidence type="ECO:0000313" key="8">
    <source>
        <dbReference type="EMBL" id="MCL7052208.1"/>
    </source>
</evidence>
<evidence type="ECO:0000256" key="2">
    <source>
        <dbReference type="ARBA" id="ARBA00022538"/>
    </source>
</evidence>
<gene>
    <name evidence="8" type="ORF">MKW94_001468</name>
</gene>
<reference evidence="8" key="1">
    <citation type="submission" date="2022-03" db="EMBL/GenBank/DDBJ databases">
        <title>A functionally conserved STORR gene fusion in Papaver species that diverged 16.8 million years ago.</title>
        <authorList>
            <person name="Catania T."/>
        </authorList>
    </citation>
    <scope>NUCLEOTIDE SEQUENCE</scope>
    <source>
        <strain evidence="8">S-191538</strain>
    </source>
</reference>